<name>A0ABY5EQM6_9PSED</name>
<reference evidence="1" key="1">
    <citation type="submission" date="2022-07" db="EMBL/GenBank/DDBJ databases">
        <title>Pseudomonas nunamit sp. nov. an antifungal species isolated from Greenland.</title>
        <authorList>
            <person name="Ntana F."/>
            <person name="Hennessy R.C."/>
            <person name="Zervas A."/>
            <person name="Stougaard P."/>
        </authorList>
    </citation>
    <scope>NUCLEOTIDE SEQUENCE</scope>
    <source>
        <strain evidence="1">In5</strain>
    </source>
</reference>
<sequence>MKKLIICGLVIGFVTSVLKPQPVQAVQPSELSPPELVALVGAQTYEGGADSFTRSLPGIPFDSTPAVFDTNIFIDVLLKGPAFPSGAEVIAPLVSVHD</sequence>
<dbReference type="PRINTS" id="PR00462">
    <property type="entry name" value="LIGNINASE"/>
</dbReference>
<protein>
    <submittedName>
        <fullName evidence="1">Uncharacterized protein</fullName>
    </submittedName>
</protein>
<dbReference type="EMBL" id="CP101125">
    <property type="protein sequence ID" value="UTO16985.1"/>
    <property type="molecule type" value="Genomic_DNA"/>
</dbReference>
<dbReference type="Proteomes" id="UP001059607">
    <property type="component" value="Chromosome"/>
</dbReference>
<dbReference type="SUPFAM" id="SSF48113">
    <property type="entry name" value="Heme-dependent peroxidases"/>
    <property type="match status" value="1"/>
</dbReference>
<organism evidence="1 2">
    <name type="scientific">Pseudomonas nunensis</name>
    <dbReference type="NCBI Taxonomy" id="2961896"/>
    <lineage>
        <taxon>Bacteria</taxon>
        <taxon>Pseudomonadati</taxon>
        <taxon>Pseudomonadota</taxon>
        <taxon>Gammaproteobacteria</taxon>
        <taxon>Pseudomonadales</taxon>
        <taxon>Pseudomonadaceae</taxon>
        <taxon>Pseudomonas</taxon>
    </lineage>
</organism>
<dbReference type="RefSeq" id="WP_152980941.1">
    <property type="nucleotide sequence ID" value="NZ_CP101125.1"/>
</dbReference>
<evidence type="ECO:0000313" key="1">
    <source>
        <dbReference type="EMBL" id="UTO16985.1"/>
    </source>
</evidence>
<dbReference type="InterPro" id="IPR010255">
    <property type="entry name" value="Haem_peroxidase_sf"/>
</dbReference>
<gene>
    <name evidence="1" type="ORF">NK667_11750</name>
</gene>
<accession>A0ABY5EQM6</accession>
<proteinExistence type="predicted"/>
<keyword evidence="2" id="KW-1185">Reference proteome</keyword>
<evidence type="ECO:0000313" key="2">
    <source>
        <dbReference type="Proteomes" id="UP001059607"/>
    </source>
</evidence>
<dbReference type="Gene3D" id="1.10.420.10">
    <property type="entry name" value="Peroxidase, domain 2"/>
    <property type="match status" value="1"/>
</dbReference>
<dbReference type="InterPro" id="IPR001621">
    <property type="entry name" value="Ligninase"/>
</dbReference>